<evidence type="ECO:0000256" key="5">
    <source>
        <dbReference type="ARBA" id="ARBA00023121"/>
    </source>
</evidence>
<dbReference type="SMART" id="SM00726">
    <property type="entry name" value="UIM"/>
    <property type="match status" value="2"/>
</dbReference>
<feature type="region of interest" description="Disordered" evidence="6">
    <location>
        <begin position="156"/>
        <end position="202"/>
    </location>
</feature>
<comment type="subcellular location">
    <subcellularLocation>
        <location evidence="1">Cytoplasm</location>
    </subcellularLocation>
</comment>
<feature type="domain" description="ENTH" evidence="7">
    <location>
        <begin position="12"/>
        <end position="143"/>
    </location>
</feature>
<dbReference type="PROSITE" id="PS50942">
    <property type="entry name" value="ENTH"/>
    <property type="match status" value="1"/>
</dbReference>
<dbReference type="InterPro" id="IPR008942">
    <property type="entry name" value="ENTH_VHS"/>
</dbReference>
<evidence type="ECO:0000256" key="3">
    <source>
        <dbReference type="ARBA" id="ARBA00022490"/>
    </source>
</evidence>
<dbReference type="InterPro" id="IPR003903">
    <property type="entry name" value="UIM_dom"/>
</dbReference>
<evidence type="ECO:0000256" key="2">
    <source>
        <dbReference type="ARBA" id="ARBA00010130"/>
    </source>
</evidence>
<feature type="region of interest" description="Disordered" evidence="6">
    <location>
        <begin position="236"/>
        <end position="258"/>
    </location>
</feature>
<proteinExistence type="inferred from homology"/>
<keyword evidence="4" id="KW-0597">Phosphoprotein</keyword>
<name>A0ABM1BHW1_LIMPO</name>
<evidence type="ECO:0000313" key="8">
    <source>
        <dbReference type="Proteomes" id="UP000694941"/>
    </source>
</evidence>
<evidence type="ECO:0000256" key="1">
    <source>
        <dbReference type="ARBA" id="ARBA00004496"/>
    </source>
</evidence>
<keyword evidence="8" id="KW-1185">Reference proteome</keyword>
<evidence type="ECO:0000313" key="9">
    <source>
        <dbReference type="RefSeq" id="XP_013782328.1"/>
    </source>
</evidence>
<dbReference type="InterPro" id="IPR013809">
    <property type="entry name" value="ENTH"/>
</dbReference>
<dbReference type="RefSeq" id="XP_013782328.1">
    <property type="nucleotide sequence ID" value="XM_013926874.2"/>
</dbReference>
<feature type="compositionally biased region" description="Polar residues" evidence="6">
    <location>
        <begin position="313"/>
        <end position="351"/>
    </location>
</feature>
<evidence type="ECO:0000256" key="6">
    <source>
        <dbReference type="SAM" id="MobiDB-lite"/>
    </source>
</evidence>
<dbReference type="GeneID" id="106466581"/>
<feature type="compositionally biased region" description="Polar residues" evidence="6">
    <location>
        <begin position="275"/>
        <end position="284"/>
    </location>
</feature>
<protein>
    <submittedName>
        <fullName evidence="9">Epsin-2-like</fullName>
    </submittedName>
</protein>
<dbReference type="Proteomes" id="UP000694941">
    <property type="component" value="Unplaced"/>
</dbReference>
<dbReference type="SMART" id="SM00273">
    <property type="entry name" value="ENTH"/>
    <property type="match status" value="1"/>
</dbReference>
<evidence type="ECO:0000259" key="7">
    <source>
        <dbReference type="PROSITE" id="PS50942"/>
    </source>
</evidence>
<dbReference type="PANTHER" id="PTHR12276:SF115">
    <property type="entry name" value="FI19443P1"/>
    <property type="match status" value="1"/>
</dbReference>
<dbReference type="CDD" id="cd16990">
    <property type="entry name" value="ENTH_Epsin"/>
    <property type="match status" value="1"/>
</dbReference>
<feature type="compositionally biased region" description="Basic and acidic residues" evidence="6">
    <location>
        <begin position="156"/>
        <end position="175"/>
    </location>
</feature>
<feature type="compositionally biased region" description="Low complexity" evidence="6">
    <location>
        <begin position="300"/>
        <end position="312"/>
    </location>
</feature>
<dbReference type="SUPFAM" id="SSF48464">
    <property type="entry name" value="ENTH/VHS domain"/>
    <property type="match status" value="1"/>
</dbReference>
<feature type="region of interest" description="Disordered" evidence="6">
    <location>
        <begin position="273"/>
        <end position="351"/>
    </location>
</feature>
<reference evidence="9" key="1">
    <citation type="submission" date="2025-08" db="UniProtKB">
        <authorList>
            <consortium name="RefSeq"/>
        </authorList>
    </citation>
    <scope>IDENTIFICATION</scope>
    <source>
        <tissue evidence="9">Muscle</tissue>
    </source>
</reference>
<evidence type="ECO:0000256" key="4">
    <source>
        <dbReference type="ARBA" id="ARBA00022553"/>
    </source>
</evidence>
<dbReference type="Pfam" id="PF01417">
    <property type="entry name" value="ENTH"/>
    <property type="match status" value="1"/>
</dbReference>
<dbReference type="PANTHER" id="PTHR12276">
    <property type="entry name" value="EPSIN/ENT-RELATED"/>
    <property type="match status" value="1"/>
</dbReference>
<keyword evidence="5" id="KW-0446">Lipid-binding</keyword>
<dbReference type="Gene3D" id="1.25.40.90">
    <property type="match status" value="1"/>
</dbReference>
<feature type="compositionally biased region" description="Low complexity" evidence="6">
    <location>
        <begin position="241"/>
        <end position="258"/>
    </location>
</feature>
<dbReference type="PROSITE" id="PS50330">
    <property type="entry name" value="UIM"/>
    <property type="match status" value="1"/>
</dbReference>
<organism evidence="8 9">
    <name type="scientific">Limulus polyphemus</name>
    <name type="common">Atlantic horseshoe crab</name>
    <dbReference type="NCBI Taxonomy" id="6850"/>
    <lineage>
        <taxon>Eukaryota</taxon>
        <taxon>Metazoa</taxon>
        <taxon>Ecdysozoa</taxon>
        <taxon>Arthropoda</taxon>
        <taxon>Chelicerata</taxon>
        <taxon>Merostomata</taxon>
        <taxon>Xiphosura</taxon>
        <taxon>Limulidae</taxon>
        <taxon>Limulus</taxon>
    </lineage>
</organism>
<keyword evidence="3" id="KW-0963">Cytoplasm</keyword>
<accession>A0ABM1BHW1</accession>
<sequence>MNVHGLRRNVKNVVCNYSDAQVKVRKATSNDPWGPSSTLMSEISNLTYNIGAFSEIMLMIWKRLNDHGKNWRHVYKALVLLDYLIKTGSEKVAQQCRENIFAIQTLKDFQYIEENKDQGINVREKSKQLVTLLRDEERLKSERVRALKARERFAQSISHVDHETGGMHESSRRDAYGSPDGAASPKVQSELEGARPQSPGEEEIQLQLALAMSKEAAEQEERQRQNDDLRLQLAITESRDNSTMQSSSSSNNRQGMQQKQIGADDLFRLKMDDPWSSSTVTSEPTLPRQEVTDPWGLPVSSSSSFSIQMSPSHNVSSTAQDPWSSVSSSTLDTNTDPWSSLPPTKSHLSNDPWNTLPTTQDDQASAWTHLTKSNNEELDEFHGLRDPLSHGEACLMSPSPNVFEMSEIKESLPSNAQRIKEPKSVENFLGANSSLVNLDNLISTKSCKLVPGAGTNPFSTTVYNNPFQLVKPQPPSINQLRAQNQFQAFPTHLQSNDLVGSEAFQTPLDPTCQFTDYPQNPFM</sequence>
<gene>
    <name evidence="9" type="primary">LOC106466581</name>
</gene>
<comment type="similarity">
    <text evidence="2">Belongs to the epsin family.</text>
</comment>